<dbReference type="EMBL" id="UGTA01000001">
    <property type="protein sequence ID" value="SUB58768.1"/>
    <property type="molecule type" value="Genomic_DNA"/>
</dbReference>
<keyword evidence="2" id="KW-1185">Reference proteome</keyword>
<evidence type="ECO:0000313" key="2">
    <source>
        <dbReference type="Proteomes" id="UP000255417"/>
    </source>
</evidence>
<reference evidence="1 2" key="1">
    <citation type="submission" date="2018-06" db="EMBL/GenBank/DDBJ databases">
        <authorList>
            <consortium name="Pathogen Informatics"/>
            <person name="Doyle S."/>
        </authorList>
    </citation>
    <scope>NUCLEOTIDE SEQUENCE [LARGE SCALE GENOMIC DNA]</scope>
    <source>
        <strain evidence="1 2">NCTC12872</strain>
    </source>
</reference>
<organism evidence="1 2">
    <name type="scientific">Phocoenobacter uteri</name>
    <dbReference type="NCBI Taxonomy" id="146806"/>
    <lineage>
        <taxon>Bacteria</taxon>
        <taxon>Pseudomonadati</taxon>
        <taxon>Pseudomonadota</taxon>
        <taxon>Gammaproteobacteria</taxon>
        <taxon>Pasteurellales</taxon>
        <taxon>Pasteurellaceae</taxon>
        <taxon>Phocoenobacter</taxon>
    </lineage>
</organism>
<gene>
    <name evidence="1" type="ORF">NCTC12872_00736</name>
</gene>
<accession>A0A379C9G9</accession>
<name>A0A379C9G9_9PAST</name>
<dbReference type="RefSeq" id="WP_115315279.1">
    <property type="nucleotide sequence ID" value="NZ_LWIF01000001.1"/>
</dbReference>
<evidence type="ECO:0000313" key="1">
    <source>
        <dbReference type="EMBL" id="SUB58768.1"/>
    </source>
</evidence>
<protein>
    <submittedName>
        <fullName evidence="1">Uncharacterized protein</fullName>
    </submittedName>
</protein>
<dbReference type="AlphaFoldDB" id="A0A379C9G9"/>
<proteinExistence type="predicted"/>
<dbReference type="Proteomes" id="UP000255417">
    <property type="component" value="Unassembled WGS sequence"/>
</dbReference>
<sequence length="138" mass="15015">MESVSVADYIISEDSFSPIDGHSHHDSLVIKNQAGKFSLDFTNLDLQQKVDNISEIDLTQDGNDVTISQVLTLDYDAVKSIAKEDTLIIKADAEDVIHIEGAQLLDQNVSGSNASYVAYDLNNDQSADLFIQGGTIII</sequence>